<dbReference type="PANTHER" id="PTHR42090">
    <property type="match status" value="1"/>
</dbReference>
<comment type="caution">
    <text evidence="2">The sequence shown here is derived from an EMBL/GenBank/DDBJ whole genome shotgun (WGS) entry which is preliminary data.</text>
</comment>
<name>A0A6V8H052_TALPI</name>
<reference evidence="3" key="1">
    <citation type="journal article" date="2015" name="Genome Announc.">
        <title>Draft genome sequence of Talaromyces cellulolyticus strain Y-94, a source of lignocellulosic biomass-degrading enzymes.</title>
        <authorList>
            <person name="Fujii T."/>
            <person name="Koike H."/>
            <person name="Sawayama S."/>
            <person name="Yano S."/>
            <person name="Inoue H."/>
        </authorList>
    </citation>
    <scope>NUCLEOTIDE SEQUENCE [LARGE SCALE GENOMIC DNA]</scope>
    <source>
        <strain evidence="3">Y-94</strain>
    </source>
</reference>
<proteinExistence type="predicted"/>
<evidence type="ECO:0000256" key="1">
    <source>
        <dbReference type="SAM" id="MobiDB-lite"/>
    </source>
</evidence>
<gene>
    <name evidence="2" type="ORF">TCE0_015r01584</name>
</gene>
<protein>
    <submittedName>
        <fullName evidence="2">Uncharacterized protein</fullName>
    </submittedName>
</protein>
<dbReference type="EMBL" id="DF933811">
    <property type="protein sequence ID" value="GAM34176.1"/>
    <property type="molecule type" value="Genomic_DNA"/>
</dbReference>
<dbReference type="PANTHER" id="PTHR42090:SF1">
    <property type="match status" value="1"/>
</dbReference>
<dbReference type="Proteomes" id="UP000053095">
    <property type="component" value="Unassembled WGS sequence"/>
</dbReference>
<sequence>MHTTLRHTARLSNAKILVERALTKQNAAGTYTPTARGSQFIQSSHRNIQTTPNLWTAQHEQNADRLINRDALNPSRSEGTGTGTDDEVASHDSSFDPKNTTPESELEAAGRESEARKDTSSPLDVSPGNREVNKTRDPSQDPPESGVDRPASAKGWTRKGKAVNQDKIR</sequence>
<organism evidence="2 3">
    <name type="scientific">Talaromyces pinophilus</name>
    <name type="common">Penicillium pinophilum</name>
    <dbReference type="NCBI Taxonomy" id="128442"/>
    <lineage>
        <taxon>Eukaryota</taxon>
        <taxon>Fungi</taxon>
        <taxon>Dikarya</taxon>
        <taxon>Ascomycota</taxon>
        <taxon>Pezizomycotina</taxon>
        <taxon>Eurotiomycetes</taxon>
        <taxon>Eurotiomycetidae</taxon>
        <taxon>Eurotiales</taxon>
        <taxon>Trichocomaceae</taxon>
        <taxon>Talaromyces</taxon>
        <taxon>Talaromyces sect. Talaromyces</taxon>
    </lineage>
</organism>
<feature type="region of interest" description="Disordered" evidence="1">
    <location>
        <begin position="67"/>
        <end position="169"/>
    </location>
</feature>
<evidence type="ECO:0000313" key="3">
    <source>
        <dbReference type="Proteomes" id="UP000053095"/>
    </source>
</evidence>
<evidence type="ECO:0000313" key="2">
    <source>
        <dbReference type="EMBL" id="GAM34176.1"/>
    </source>
</evidence>
<feature type="compositionally biased region" description="Basic and acidic residues" evidence="1">
    <location>
        <begin position="108"/>
        <end position="119"/>
    </location>
</feature>
<keyword evidence="3" id="KW-1185">Reference proteome</keyword>
<accession>A0A6V8H052</accession>
<dbReference type="AlphaFoldDB" id="A0A6V8H052"/>